<evidence type="ECO:0000313" key="1">
    <source>
        <dbReference type="EMBL" id="MBA0610212.1"/>
    </source>
</evidence>
<evidence type="ECO:0000313" key="2">
    <source>
        <dbReference type="Proteomes" id="UP000593561"/>
    </source>
</evidence>
<organism evidence="1 2">
    <name type="scientific">Gossypium davidsonii</name>
    <name type="common">Davidson's cotton</name>
    <name type="synonym">Gossypium klotzschianum subsp. davidsonii</name>
    <dbReference type="NCBI Taxonomy" id="34287"/>
    <lineage>
        <taxon>Eukaryota</taxon>
        <taxon>Viridiplantae</taxon>
        <taxon>Streptophyta</taxon>
        <taxon>Embryophyta</taxon>
        <taxon>Tracheophyta</taxon>
        <taxon>Spermatophyta</taxon>
        <taxon>Magnoliopsida</taxon>
        <taxon>eudicotyledons</taxon>
        <taxon>Gunneridae</taxon>
        <taxon>Pentapetalae</taxon>
        <taxon>rosids</taxon>
        <taxon>malvids</taxon>
        <taxon>Malvales</taxon>
        <taxon>Malvaceae</taxon>
        <taxon>Malvoideae</taxon>
        <taxon>Gossypium</taxon>
    </lineage>
</organism>
<dbReference type="AlphaFoldDB" id="A0A7J8RA44"/>
<reference evidence="1 2" key="1">
    <citation type="journal article" date="2019" name="Genome Biol. Evol.">
        <title>Insights into the evolution of the New World diploid cottons (Gossypium, subgenus Houzingenia) based on genome sequencing.</title>
        <authorList>
            <person name="Grover C.E."/>
            <person name="Arick M.A. 2nd"/>
            <person name="Thrash A."/>
            <person name="Conover J.L."/>
            <person name="Sanders W.S."/>
            <person name="Peterson D.G."/>
            <person name="Frelichowski J.E."/>
            <person name="Scheffler J.A."/>
            <person name="Scheffler B.E."/>
            <person name="Wendel J.F."/>
        </authorList>
    </citation>
    <scope>NUCLEOTIDE SEQUENCE [LARGE SCALE GENOMIC DNA]</scope>
    <source>
        <strain evidence="1">27</strain>
        <tissue evidence="1">Leaf</tissue>
    </source>
</reference>
<dbReference type="EMBL" id="JABFAC010000004">
    <property type="protein sequence ID" value="MBA0610212.1"/>
    <property type="molecule type" value="Genomic_DNA"/>
</dbReference>
<sequence>MTRVSRNFSDTVQKKALSAVSADVIFPSRRFPNYKIGANNHIANVKGDPFLFP</sequence>
<protein>
    <submittedName>
        <fullName evidence="1">Uncharacterized protein</fullName>
    </submittedName>
</protein>
<proteinExistence type="predicted"/>
<comment type="caution">
    <text evidence="1">The sequence shown here is derived from an EMBL/GenBank/DDBJ whole genome shotgun (WGS) entry which is preliminary data.</text>
</comment>
<gene>
    <name evidence="1" type="ORF">Godav_011083</name>
</gene>
<name>A0A7J8RA44_GOSDV</name>
<dbReference type="Proteomes" id="UP000593561">
    <property type="component" value="Unassembled WGS sequence"/>
</dbReference>
<keyword evidence="2" id="KW-1185">Reference proteome</keyword>
<accession>A0A7J8RA44</accession>